<organism evidence="2 3">
    <name type="scientific">Mytilus coruscus</name>
    <name type="common">Sea mussel</name>
    <dbReference type="NCBI Taxonomy" id="42192"/>
    <lineage>
        <taxon>Eukaryota</taxon>
        <taxon>Metazoa</taxon>
        <taxon>Spiralia</taxon>
        <taxon>Lophotrochozoa</taxon>
        <taxon>Mollusca</taxon>
        <taxon>Bivalvia</taxon>
        <taxon>Autobranchia</taxon>
        <taxon>Pteriomorphia</taxon>
        <taxon>Mytilida</taxon>
        <taxon>Mytiloidea</taxon>
        <taxon>Mytilidae</taxon>
        <taxon>Mytilinae</taxon>
        <taxon>Mytilus</taxon>
    </lineage>
</organism>
<feature type="signal peptide" evidence="1">
    <location>
        <begin position="1"/>
        <end position="18"/>
    </location>
</feature>
<evidence type="ECO:0008006" key="4">
    <source>
        <dbReference type="Google" id="ProtNLM"/>
    </source>
</evidence>
<feature type="chain" id="PRO_5026898989" description="DUF19 domain-containing protein" evidence="1">
    <location>
        <begin position="19"/>
        <end position="189"/>
    </location>
</feature>
<keyword evidence="3" id="KW-1185">Reference proteome</keyword>
<evidence type="ECO:0000313" key="3">
    <source>
        <dbReference type="Proteomes" id="UP000507470"/>
    </source>
</evidence>
<dbReference type="AlphaFoldDB" id="A0A6J8ARG8"/>
<dbReference type="OrthoDB" id="6075583at2759"/>
<evidence type="ECO:0000313" key="2">
    <source>
        <dbReference type="EMBL" id="CAC5370892.1"/>
    </source>
</evidence>
<evidence type="ECO:0000256" key="1">
    <source>
        <dbReference type="SAM" id="SignalP"/>
    </source>
</evidence>
<accession>A0A6J8ARG8</accession>
<keyword evidence="1" id="KW-0732">Signal</keyword>
<gene>
    <name evidence="2" type="ORF">MCOR_9545</name>
</gene>
<name>A0A6J8ARG8_MYTCO</name>
<reference evidence="2 3" key="1">
    <citation type="submission" date="2020-06" db="EMBL/GenBank/DDBJ databases">
        <authorList>
            <person name="Li R."/>
            <person name="Bekaert M."/>
        </authorList>
    </citation>
    <scope>NUCLEOTIDE SEQUENCE [LARGE SCALE GENOMIC DNA]</scope>
    <source>
        <strain evidence="3">wild</strain>
    </source>
</reference>
<proteinExistence type="predicted"/>
<dbReference type="Proteomes" id="UP000507470">
    <property type="component" value="Unassembled WGS sequence"/>
</dbReference>
<sequence>MFKILIGLFCICIVGLDAEFVIPECLGVFFCTEIPELEGHLTVKNGTSGRSFHINKDIVTDICSYLLSISTCIDSGVPTTCAAYTKLYRSFQNVVTAACHKNIQDIMDVVEGFNDLGPEQEDFINCMGKDLSENSIDEDKCSFLQTLKTCSYDHFSSKSRDAVSNIESYIDQYNDDICYLRSFIDGEEL</sequence>
<dbReference type="EMBL" id="CACVKT020001740">
    <property type="protein sequence ID" value="CAC5370892.1"/>
    <property type="molecule type" value="Genomic_DNA"/>
</dbReference>
<protein>
    <recommendedName>
        <fullName evidence="4">DUF19 domain-containing protein</fullName>
    </recommendedName>
</protein>